<accession>A0ABP6CP73</accession>
<keyword evidence="1" id="KW-0813">Transport</keyword>
<dbReference type="PROSITE" id="PS50893">
    <property type="entry name" value="ABC_TRANSPORTER_2"/>
    <property type="match status" value="1"/>
</dbReference>
<evidence type="ECO:0000256" key="1">
    <source>
        <dbReference type="ARBA" id="ARBA00022448"/>
    </source>
</evidence>
<evidence type="ECO:0000313" key="5">
    <source>
        <dbReference type="EMBL" id="GAA2620075.1"/>
    </source>
</evidence>
<dbReference type="SMART" id="SM00382">
    <property type="entry name" value="AAA"/>
    <property type="match status" value="1"/>
</dbReference>
<dbReference type="InterPro" id="IPR027417">
    <property type="entry name" value="P-loop_NTPase"/>
</dbReference>
<dbReference type="RefSeq" id="WP_344546281.1">
    <property type="nucleotide sequence ID" value="NZ_BAAATD010000010.1"/>
</dbReference>
<evidence type="ECO:0000256" key="2">
    <source>
        <dbReference type="ARBA" id="ARBA00022741"/>
    </source>
</evidence>
<protein>
    <submittedName>
        <fullName evidence="5">ABC transporter ATP-binding protein</fullName>
    </submittedName>
</protein>
<dbReference type="InterPro" id="IPR003439">
    <property type="entry name" value="ABC_transporter-like_ATP-bd"/>
</dbReference>
<evidence type="ECO:0000313" key="6">
    <source>
        <dbReference type="Proteomes" id="UP001501509"/>
    </source>
</evidence>
<dbReference type="Pfam" id="PF12399">
    <property type="entry name" value="BCA_ABC_TP_C"/>
    <property type="match status" value="1"/>
</dbReference>
<organism evidence="5 6">
    <name type="scientific">Actinomadura fulvescens</name>
    <dbReference type="NCBI Taxonomy" id="46160"/>
    <lineage>
        <taxon>Bacteria</taxon>
        <taxon>Bacillati</taxon>
        <taxon>Actinomycetota</taxon>
        <taxon>Actinomycetes</taxon>
        <taxon>Streptosporangiales</taxon>
        <taxon>Thermomonosporaceae</taxon>
        <taxon>Actinomadura</taxon>
    </lineage>
</organism>
<keyword evidence="6" id="KW-1185">Reference proteome</keyword>
<dbReference type="PANTHER" id="PTHR45772:SF4">
    <property type="entry name" value="ABC TRANSPORTER ATP-BINDING PROTEIN"/>
    <property type="match status" value="1"/>
</dbReference>
<dbReference type="GO" id="GO:0005524">
    <property type="term" value="F:ATP binding"/>
    <property type="evidence" value="ECO:0007669"/>
    <property type="project" value="UniProtKB-KW"/>
</dbReference>
<proteinExistence type="predicted"/>
<dbReference type="PANTHER" id="PTHR45772">
    <property type="entry name" value="CONSERVED COMPONENT OF ABC TRANSPORTER FOR NATURAL AMINO ACIDS-RELATED"/>
    <property type="match status" value="1"/>
</dbReference>
<comment type="caution">
    <text evidence="5">The sequence shown here is derived from an EMBL/GenBank/DDBJ whole genome shotgun (WGS) entry which is preliminary data.</text>
</comment>
<name>A0ABP6CP73_9ACTN</name>
<dbReference type="SUPFAM" id="SSF52540">
    <property type="entry name" value="P-loop containing nucleoside triphosphate hydrolases"/>
    <property type="match status" value="1"/>
</dbReference>
<keyword evidence="2" id="KW-0547">Nucleotide-binding</keyword>
<dbReference type="Gene3D" id="3.40.50.300">
    <property type="entry name" value="P-loop containing nucleotide triphosphate hydrolases"/>
    <property type="match status" value="1"/>
</dbReference>
<gene>
    <name evidence="5" type="ORF">GCM10010411_64820</name>
</gene>
<dbReference type="Proteomes" id="UP001501509">
    <property type="component" value="Unassembled WGS sequence"/>
</dbReference>
<dbReference type="CDD" id="cd03219">
    <property type="entry name" value="ABC_Mj1267_LivG_branched"/>
    <property type="match status" value="1"/>
</dbReference>
<reference evidence="6" key="1">
    <citation type="journal article" date="2019" name="Int. J. Syst. Evol. Microbiol.">
        <title>The Global Catalogue of Microorganisms (GCM) 10K type strain sequencing project: providing services to taxonomists for standard genome sequencing and annotation.</title>
        <authorList>
            <consortium name="The Broad Institute Genomics Platform"/>
            <consortium name="The Broad Institute Genome Sequencing Center for Infectious Disease"/>
            <person name="Wu L."/>
            <person name="Ma J."/>
        </authorList>
    </citation>
    <scope>NUCLEOTIDE SEQUENCE [LARGE SCALE GENOMIC DNA]</scope>
    <source>
        <strain evidence="6">JCM 6833</strain>
    </source>
</reference>
<dbReference type="Pfam" id="PF00005">
    <property type="entry name" value="ABC_tran"/>
    <property type="match status" value="1"/>
</dbReference>
<dbReference type="InterPro" id="IPR032823">
    <property type="entry name" value="BCA_ABC_TP_C"/>
</dbReference>
<dbReference type="InterPro" id="IPR051120">
    <property type="entry name" value="ABC_AA/LPS_Transport"/>
</dbReference>
<dbReference type="EMBL" id="BAAATD010000010">
    <property type="protein sequence ID" value="GAA2620075.1"/>
    <property type="molecule type" value="Genomic_DNA"/>
</dbReference>
<keyword evidence="3 5" id="KW-0067">ATP-binding</keyword>
<evidence type="ECO:0000259" key="4">
    <source>
        <dbReference type="PROSITE" id="PS50893"/>
    </source>
</evidence>
<feature type="domain" description="ABC transporter" evidence="4">
    <location>
        <begin position="6"/>
        <end position="254"/>
    </location>
</feature>
<sequence length="256" mass="27720">MTDRMLEVTGLTVRFGGITALDGVGFTVDRGQMVGLIGPNGAGKTTLFNCLTRRYQADEGQARYEGRDLLSVAPHAIVDLGIARTFQNLGLFPRMTVRENVMVGAHGHARAGFVSAALRLPSVRREERELRFRANELLESLELTGVADRPAAGLPFGTLKRIELARALAARPRLLLLDEPCNGLSHGEVDAFAAILRGIRDRADLTVIVVEHHMGFVMGTCDRVVCLEFGRKIAEGTPAEVQADEAVRTAYLGTAA</sequence>
<dbReference type="InterPro" id="IPR003593">
    <property type="entry name" value="AAA+_ATPase"/>
</dbReference>
<evidence type="ECO:0000256" key="3">
    <source>
        <dbReference type="ARBA" id="ARBA00022840"/>
    </source>
</evidence>